<name>A0A841BM48_9ACTN</name>
<dbReference type="InterPro" id="IPR036188">
    <property type="entry name" value="FAD/NAD-bd_sf"/>
</dbReference>
<dbReference type="EMBL" id="JACHMN010000002">
    <property type="protein sequence ID" value="MBB5868735.1"/>
    <property type="molecule type" value="Genomic_DNA"/>
</dbReference>
<keyword evidence="3 4" id="KW-0560">Oxidoreductase</keyword>
<sequence length="493" mass="53177">MRTVAGKTDHVVVIGAGLGGLSAALHLRGAGRSVTVLERADRPGGRAGRLELDGFRFDTGPTVLTMPHLIDDALAAVGERREEWLTLHRLDPAYRAHYADGSTLDVHCEPQRMAAEVERLCGPREAQGYLRFAAFTEALYRTSMRDFIDRNVDSPLDLVRLNLVRLVAMGGFRRMAPKVGQFFTDERLRRIFSFQALYVGLSPQQALALYLIVSYMDTVAGVYFPEGGMHSIGVAMAGAAAKHGVDVRLGTGAEHLELRGDQVVAVVTSTGERIPADAVVVNADLPAAYDLLPERLRPARPGRLRAAPSCVLLHLGTRGETSHHTAHHNLHFGTAWRQIFTELIDDGQLMSDPSLLVTQPTRTDPALAPDGGSTFYVLAPVPNLAVGRQDWSTLAPAYQERLLATLEERGYAGLGASVRTSRIITPLDWQRDGLVSGTPFSFAHSFGQTGPFRPPNLLPGVANLVLAGCGTVPGVGVPMVLISGRLAAQRITG</sequence>
<dbReference type="InterPro" id="IPR014105">
    <property type="entry name" value="Carotenoid/retinoid_OxRdtase"/>
</dbReference>
<dbReference type="AlphaFoldDB" id="A0A841BM48"/>
<protein>
    <submittedName>
        <fullName evidence="6">Phytoene desaturase</fullName>
        <ecNumber evidence="6">1.3.99.26</ecNumber>
        <ecNumber evidence="6">1.3.99.28</ecNumber>
        <ecNumber evidence="6">1.3.99.29</ecNumber>
        <ecNumber evidence="6">1.3.99.31</ecNumber>
    </submittedName>
</protein>
<dbReference type="EC" id="1.3.99.31" evidence="6"/>
<evidence type="ECO:0000313" key="7">
    <source>
        <dbReference type="Proteomes" id="UP000587527"/>
    </source>
</evidence>
<evidence type="ECO:0000256" key="1">
    <source>
        <dbReference type="ARBA" id="ARBA00004829"/>
    </source>
</evidence>
<comment type="similarity">
    <text evidence="4">Belongs to the carotenoid/retinoid oxidoreductase family.</text>
</comment>
<evidence type="ECO:0000259" key="5">
    <source>
        <dbReference type="Pfam" id="PF01593"/>
    </source>
</evidence>
<dbReference type="EC" id="1.3.99.29" evidence="6"/>
<dbReference type="GO" id="GO:0016491">
    <property type="term" value="F:oxidoreductase activity"/>
    <property type="evidence" value="ECO:0007669"/>
    <property type="project" value="UniProtKB-KW"/>
</dbReference>
<feature type="domain" description="Amine oxidase" evidence="5">
    <location>
        <begin position="18"/>
        <end position="491"/>
    </location>
</feature>
<dbReference type="GO" id="GO:0016117">
    <property type="term" value="P:carotenoid biosynthetic process"/>
    <property type="evidence" value="ECO:0007669"/>
    <property type="project" value="UniProtKB-KW"/>
</dbReference>
<dbReference type="Pfam" id="PF01593">
    <property type="entry name" value="Amino_oxidase"/>
    <property type="match status" value="1"/>
</dbReference>
<accession>A0A841BM48</accession>
<dbReference type="InterPro" id="IPR002937">
    <property type="entry name" value="Amino_oxidase"/>
</dbReference>
<dbReference type="NCBIfam" id="TIGR02734">
    <property type="entry name" value="crtI_fam"/>
    <property type="match status" value="1"/>
</dbReference>
<keyword evidence="7" id="KW-1185">Reference proteome</keyword>
<reference evidence="6 7" key="1">
    <citation type="submission" date="2020-08" db="EMBL/GenBank/DDBJ databases">
        <title>Sequencing the genomes of 1000 actinobacteria strains.</title>
        <authorList>
            <person name="Klenk H.-P."/>
        </authorList>
    </citation>
    <scope>NUCLEOTIDE SEQUENCE [LARGE SCALE GENOMIC DNA]</scope>
    <source>
        <strain evidence="6 7">DSM 45362</strain>
    </source>
</reference>
<evidence type="ECO:0000256" key="2">
    <source>
        <dbReference type="ARBA" id="ARBA00022746"/>
    </source>
</evidence>
<dbReference type="SUPFAM" id="SSF51905">
    <property type="entry name" value="FAD/NAD(P)-binding domain"/>
    <property type="match status" value="1"/>
</dbReference>
<comment type="pathway">
    <text evidence="1 4">Carotenoid biosynthesis.</text>
</comment>
<proteinExistence type="inferred from homology"/>
<organism evidence="6 7">
    <name type="scientific">Allocatelliglobosispora scoriae</name>
    <dbReference type="NCBI Taxonomy" id="643052"/>
    <lineage>
        <taxon>Bacteria</taxon>
        <taxon>Bacillati</taxon>
        <taxon>Actinomycetota</taxon>
        <taxon>Actinomycetes</taxon>
        <taxon>Micromonosporales</taxon>
        <taxon>Micromonosporaceae</taxon>
        <taxon>Allocatelliglobosispora</taxon>
    </lineage>
</organism>
<dbReference type="EC" id="1.3.99.28" evidence="6"/>
<evidence type="ECO:0000313" key="6">
    <source>
        <dbReference type="EMBL" id="MBB5868735.1"/>
    </source>
</evidence>
<dbReference type="Proteomes" id="UP000587527">
    <property type="component" value="Unassembled WGS sequence"/>
</dbReference>
<dbReference type="EC" id="1.3.99.26" evidence="6"/>
<evidence type="ECO:0000256" key="4">
    <source>
        <dbReference type="RuleBase" id="RU362075"/>
    </source>
</evidence>
<gene>
    <name evidence="6" type="ORF">F4553_002114</name>
</gene>
<dbReference type="PANTHER" id="PTHR43734">
    <property type="entry name" value="PHYTOENE DESATURASE"/>
    <property type="match status" value="1"/>
</dbReference>
<comment type="caution">
    <text evidence="6">The sequence shown here is derived from an EMBL/GenBank/DDBJ whole genome shotgun (WGS) entry which is preliminary data.</text>
</comment>
<dbReference type="PANTHER" id="PTHR43734:SF1">
    <property type="entry name" value="PHYTOENE DESATURASE"/>
    <property type="match status" value="1"/>
</dbReference>
<keyword evidence="2 4" id="KW-0125">Carotenoid biosynthesis</keyword>
<evidence type="ECO:0000256" key="3">
    <source>
        <dbReference type="ARBA" id="ARBA00023002"/>
    </source>
</evidence>
<dbReference type="RefSeq" id="WP_184834889.1">
    <property type="nucleotide sequence ID" value="NZ_JACHMN010000002.1"/>
</dbReference>
<dbReference type="Gene3D" id="3.50.50.60">
    <property type="entry name" value="FAD/NAD(P)-binding domain"/>
    <property type="match status" value="2"/>
</dbReference>